<accession>A0A645GXJ5</accession>
<name>A0A645GXJ5_9ZZZZ</name>
<gene>
    <name evidence="1" type="ORF">SDC9_178999</name>
</gene>
<comment type="caution">
    <text evidence="1">The sequence shown here is derived from an EMBL/GenBank/DDBJ whole genome shotgun (WGS) entry which is preliminary data.</text>
</comment>
<sequence length="67" mass="7501">MVNVESFEASKRRIEALIDAQANLNKLFPNLQIDIAGNDELSEAYTLLDEALNNVVIKEAKYLSSFV</sequence>
<dbReference type="AlphaFoldDB" id="A0A645GXJ5"/>
<dbReference type="EMBL" id="VSSQ01083075">
    <property type="protein sequence ID" value="MPN31525.1"/>
    <property type="molecule type" value="Genomic_DNA"/>
</dbReference>
<organism evidence="1">
    <name type="scientific">bioreactor metagenome</name>
    <dbReference type="NCBI Taxonomy" id="1076179"/>
    <lineage>
        <taxon>unclassified sequences</taxon>
        <taxon>metagenomes</taxon>
        <taxon>ecological metagenomes</taxon>
    </lineage>
</organism>
<protein>
    <submittedName>
        <fullName evidence="1">Uncharacterized protein</fullName>
    </submittedName>
</protein>
<evidence type="ECO:0000313" key="1">
    <source>
        <dbReference type="EMBL" id="MPN31525.1"/>
    </source>
</evidence>
<reference evidence="1" key="1">
    <citation type="submission" date="2019-08" db="EMBL/GenBank/DDBJ databases">
        <authorList>
            <person name="Kucharzyk K."/>
            <person name="Murdoch R.W."/>
            <person name="Higgins S."/>
            <person name="Loffler F."/>
        </authorList>
    </citation>
    <scope>NUCLEOTIDE SEQUENCE</scope>
</reference>
<proteinExistence type="predicted"/>